<organism evidence="1">
    <name type="scientific">marine metagenome</name>
    <dbReference type="NCBI Taxonomy" id="408172"/>
    <lineage>
        <taxon>unclassified sequences</taxon>
        <taxon>metagenomes</taxon>
        <taxon>ecological metagenomes</taxon>
    </lineage>
</organism>
<protein>
    <submittedName>
        <fullName evidence="1">Uncharacterized protein</fullName>
    </submittedName>
</protein>
<accession>A0A382LEN3</accession>
<proteinExistence type="predicted"/>
<sequence length="284" mass="31864">MAPSVVADVSGTQPVLSEDCMMVGVRLSNMSFKVKDDEVSAELVKQYDAEPNAFLFTKNRFYKEDISPVVSANGAIRAWVKKWTFKLPQATDDNGQSKAPRLIVVSSMPTAMEELGVLLDDRDEAINVLLNNYDSFIEKGQKLMGGLFNREDYPPLEEVRSKFSHNVALFGIPTVGNIDAGKYTDEMRIEEQDRQDAMVKKIHSDLLKRFIDKVGNMADILSKKAGDTRTQDSLIDHVSELVEVIIPKCNLGDPALDELCNEARELCQYNAEQLKTVETVRERI</sequence>
<evidence type="ECO:0000313" key="1">
    <source>
        <dbReference type="EMBL" id="SVC33602.1"/>
    </source>
</evidence>
<name>A0A382LEN3_9ZZZZ</name>
<feature type="non-terminal residue" evidence="1">
    <location>
        <position position="284"/>
    </location>
</feature>
<dbReference type="AlphaFoldDB" id="A0A382LEN3"/>
<reference evidence="1" key="1">
    <citation type="submission" date="2018-05" db="EMBL/GenBank/DDBJ databases">
        <authorList>
            <person name="Lanie J.A."/>
            <person name="Ng W.-L."/>
            <person name="Kazmierczak K.M."/>
            <person name="Andrzejewski T.M."/>
            <person name="Davidsen T.M."/>
            <person name="Wayne K.J."/>
            <person name="Tettelin H."/>
            <person name="Glass J.I."/>
            <person name="Rusch D."/>
            <person name="Podicherti R."/>
            <person name="Tsui H.-C.T."/>
            <person name="Winkler M.E."/>
        </authorList>
    </citation>
    <scope>NUCLEOTIDE SEQUENCE</scope>
</reference>
<gene>
    <name evidence="1" type="ORF">METZ01_LOCUS286456</name>
</gene>
<dbReference type="EMBL" id="UINC01085756">
    <property type="protein sequence ID" value="SVC33602.1"/>
    <property type="molecule type" value="Genomic_DNA"/>
</dbReference>